<name>A0A5B8M4A5_9MICO</name>
<dbReference type="GO" id="GO:0016740">
    <property type="term" value="F:transferase activity"/>
    <property type="evidence" value="ECO:0007669"/>
    <property type="project" value="UniProtKB-KW"/>
</dbReference>
<organism evidence="2 3">
    <name type="scientific">Humibacter ginsenosidimutans</name>
    <dbReference type="NCBI Taxonomy" id="2599293"/>
    <lineage>
        <taxon>Bacteria</taxon>
        <taxon>Bacillati</taxon>
        <taxon>Actinomycetota</taxon>
        <taxon>Actinomycetes</taxon>
        <taxon>Micrococcales</taxon>
        <taxon>Microbacteriaceae</taxon>
        <taxon>Humibacter</taxon>
    </lineage>
</organism>
<feature type="domain" description="Aminoglycoside phosphotransferase" evidence="1">
    <location>
        <begin position="38"/>
        <end position="256"/>
    </location>
</feature>
<dbReference type="SUPFAM" id="SSF56112">
    <property type="entry name" value="Protein kinase-like (PK-like)"/>
    <property type="match status" value="1"/>
</dbReference>
<dbReference type="Proteomes" id="UP000320216">
    <property type="component" value="Chromosome"/>
</dbReference>
<evidence type="ECO:0000313" key="2">
    <source>
        <dbReference type="EMBL" id="QDZ14615.1"/>
    </source>
</evidence>
<dbReference type="AlphaFoldDB" id="A0A5B8M4A5"/>
<dbReference type="InterPro" id="IPR011009">
    <property type="entry name" value="Kinase-like_dom_sf"/>
</dbReference>
<accession>A0A5B8M4A5</accession>
<dbReference type="KEGG" id="huw:FPZ11_07470"/>
<gene>
    <name evidence="2" type="ORF">FPZ11_07470</name>
</gene>
<sequence length="308" mass="33191">MHDAQVHVEVPTVRTLLAEQFPQWGDLPVTHVEGAGTVNALFRVGDGLAARFPLVVNDPDASLAAQRLEADRAHEFAGASDVPCPLPVAIGRAGAGYPGPWSLTTWIDGHPASPHSVEGSTVFANELAELILRLRAAPTSERAFTGTGRGGDLRTHDEWMATCLTNSEGLLDVPALRSAWARLRRLPRLDGDAMTHGDLIPANLLVRDGHLAGVVDVGGFAPADPALDLVAAWHLFEEPARGELRAALRRGIHESEAVEELRWARGAAWAFEQALGLVWYYRVSNPAMSELGISSLQRIMEADVLARP</sequence>
<keyword evidence="3" id="KW-1185">Reference proteome</keyword>
<dbReference type="InterPro" id="IPR002575">
    <property type="entry name" value="Aminoglycoside_PTrfase"/>
</dbReference>
<dbReference type="EMBL" id="CP042305">
    <property type="protein sequence ID" value="QDZ14615.1"/>
    <property type="molecule type" value="Genomic_DNA"/>
</dbReference>
<dbReference type="RefSeq" id="WP_146319691.1">
    <property type="nucleotide sequence ID" value="NZ_CP042305.1"/>
</dbReference>
<protein>
    <submittedName>
        <fullName evidence="2">Phosphotransferase</fullName>
    </submittedName>
</protein>
<dbReference type="OrthoDB" id="9797603at2"/>
<dbReference type="InterPro" id="IPR051678">
    <property type="entry name" value="AGP_Transferase"/>
</dbReference>
<dbReference type="PANTHER" id="PTHR21310:SF42">
    <property type="entry name" value="BIFUNCTIONAL AAC_APH"/>
    <property type="match status" value="1"/>
</dbReference>
<dbReference type="PANTHER" id="PTHR21310">
    <property type="entry name" value="AMINOGLYCOSIDE PHOSPHOTRANSFERASE-RELATED-RELATED"/>
    <property type="match status" value="1"/>
</dbReference>
<keyword evidence="2" id="KW-0808">Transferase</keyword>
<reference evidence="2 3" key="1">
    <citation type="submission" date="2019-07" db="EMBL/GenBank/DDBJ databases">
        <title>Full genome sequence of Humibacter sp. WJ7-1.</title>
        <authorList>
            <person name="Im W.-T."/>
        </authorList>
    </citation>
    <scope>NUCLEOTIDE SEQUENCE [LARGE SCALE GENOMIC DNA]</scope>
    <source>
        <strain evidence="2 3">WJ7-1</strain>
    </source>
</reference>
<evidence type="ECO:0000259" key="1">
    <source>
        <dbReference type="Pfam" id="PF01636"/>
    </source>
</evidence>
<dbReference type="Gene3D" id="3.90.1200.10">
    <property type="match status" value="1"/>
</dbReference>
<dbReference type="Gene3D" id="3.30.200.20">
    <property type="entry name" value="Phosphorylase Kinase, domain 1"/>
    <property type="match status" value="1"/>
</dbReference>
<proteinExistence type="predicted"/>
<dbReference type="Pfam" id="PF01636">
    <property type="entry name" value="APH"/>
    <property type="match status" value="1"/>
</dbReference>
<evidence type="ECO:0000313" key="3">
    <source>
        <dbReference type="Proteomes" id="UP000320216"/>
    </source>
</evidence>